<comment type="caution">
    <text evidence="1">The sequence shown here is derived from an EMBL/GenBank/DDBJ whole genome shotgun (WGS) entry which is preliminary data.</text>
</comment>
<name>A0A851GL67_9BACT</name>
<dbReference type="RefSeq" id="WP_178935328.1">
    <property type="nucleotide sequence ID" value="NZ_JACBAZ010000046.1"/>
</dbReference>
<reference evidence="1 2" key="1">
    <citation type="submission" date="2020-07" db="EMBL/GenBank/DDBJ databases">
        <title>Roseicoccus Jingziensis gen. nov., sp. nov., isolated from coastal seawater.</title>
        <authorList>
            <person name="Feng X."/>
        </authorList>
    </citation>
    <scope>NUCLEOTIDE SEQUENCE [LARGE SCALE GENOMIC DNA]</scope>
    <source>
        <strain evidence="1 2">N1E253</strain>
    </source>
</reference>
<protein>
    <submittedName>
        <fullName evidence="1">Uncharacterized protein</fullName>
    </submittedName>
</protein>
<evidence type="ECO:0000313" key="2">
    <source>
        <dbReference type="Proteomes" id="UP000557872"/>
    </source>
</evidence>
<dbReference type="Proteomes" id="UP000557872">
    <property type="component" value="Unassembled WGS sequence"/>
</dbReference>
<dbReference type="AlphaFoldDB" id="A0A851GL67"/>
<gene>
    <name evidence="1" type="ORF">HW115_19490</name>
</gene>
<proteinExistence type="predicted"/>
<organism evidence="1 2">
    <name type="scientific">Oceaniferula marina</name>
    <dbReference type="NCBI Taxonomy" id="2748318"/>
    <lineage>
        <taxon>Bacteria</taxon>
        <taxon>Pseudomonadati</taxon>
        <taxon>Verrucomicrobiota</taxon>
        <taxon>Verrucomicrobiia</taxon>
        <taxon>Verrucomicrobiales</taxon>
        <taxon>Verrucomicrobiaceae</taxon>
        <taxon>Oceaniferula</taxon>
    </lineage>
</organism>
<sequence>MKTKLLIILLSCTVINAHEKSIELLEQKVTEAAKVKDIQAISKVYDWTNVHFVIKDQEMLRWRSGINDFKDYIFKEVKWVPIEEFSETERKNMLTPVEIHGRVYKWNYEPVGRFDVTWNKPNKENHTYGGSILVGKNEKGRFVGISNMVVKADKK</sequence>
<dbReference type="EMBL" id="JACBAZ010000046">
    <property type="protein sequence ID" value="NWK57812.1"/>
    <property type="molecule type" value="Genomic_DNA"/>
</dbReference>
<accession>A0A851GL67</accession>
<evidence type="ECO:0000313" key="1">
    <source>
        <dbReference type="EMBL" id="NWK57812.1"/>
    </source>
</evidence>
<keyword evidence="2" id="KW-1185">Reference proteome</keyword>